<evidence type="ECO:0000313" key="1">
    <source>
        <dbReference type="EMBL" id="UOQ52775.1"/>
    </source>
</evidence>
<gene>
    <name evidence="1" type="ORF">MUN80_23910</name>
</gene>
<dbReference type="Proteomes" id="UP000831785">
    <property type="component" value="Chromosome"/>
</dbReference>
<reference evidence="1 2" key="1">
    <citation type="submission" date="2022-04" db="EMBL/GenBank/DDBJ databases">
        <title>Hymenobacter sp. isolated from the air.</title>
        <authorList>
            <person name="Won M."/>
            <person name="Lee C.-M."/>
            <person name="Woen H.-Y."/>
            <person name="Kwon S.-W."/>
        </authorList>
    </citation>
    <scope>NUCLEOTIDE SEQUENCE [LARGE SCALE GENOMIC DNA]</scope>
    <source>
        <strain evidence="2">5116 S-27</strain>
    </source>
</reference>
<dbReference type="EMBL" id="CP095049">
    <property type="protein sequence ID" value="UOQ52775.1"/>
    <property type="molecule type" value="Genomic_DNA"/>
</dbReference>
<proteinExistence type="predicted"/>
<protein>
    <submittedName>
        <fullName evidence="1">Uncharacterized protein</fullName>
    </submittedName>
</protein>
<dbReference type="RefSeq" id="WP_244717081.1">
    <property type="nucleotide sequence ID" value="NZ_CP095049.1"/>
</dbReference>
<organism evidence="1 2">
    <name type="scientific">Hymenobacter cellulosivorans</name>
    <dbReference type="NCBI Taxonomy" id="2932249"/>
    <lineage>
        <taxon>Bacteria</taxon>
        <taxon>Pseudomonadati</taxon>
        <taxon>Bacteroidota</taxon>
        <taxon>Cytophagia</taxon>
        <taxon>Cytophagales</taxon>
        <taxon>Hymenobacteraceae</taxon>
        <taxon>Hymenobacter</taxon>
    </lineage>
</organism>
<accession>A0ABY4F8L6</accession>
<name>A0ABY4F8L6_9BACT</name>
<sequence length="52" mass="5906">MTLIADFDLDLRKDLYSLSWTIKKSGCDEELLAQGSEERYLRVSKRKAIAAG</sequence>
<evidence type="ECO:0000313" key="2">
    <source>
        <dbReference type="Proteomes" id="UP000831785"/>
    </source>
</evidence>
<keyword evidence="2" id="KW-1185">Reference proteome</keyword>